<keyword evidence="3 4" id="KW-0326">Glycosidase</keyword>
<dbReference type="SUPFAM" id="SSF75005">
    <property type="entry name" value="Arabinanase/levansucrase/invertase"/>
    <property type="match status" value="1"/>
</dbReference>
<proteinExistence type="inferred from homology"/>
<dbReference type="Pfam" id="PF04616">
    <property type="entry name" value="Glyco_hydro_43"/>
    <property type="match status" value="1"/>
</dbReference>
<comment type="caution">
    <text evidence="6">The sequence shown here is derived from an EMBL/GenBank/DDBJ whole genome shotgun (WGS) entry which is preliminary data.</text>
</comment>
<evidence type="ECO:0000259" key="5">
    <source>
        <dbReference type="Pfam" id="PF17851"/>
    </source>
</evidence>
<dbReference type="EMBL" id="JAANBB010000103">
    <property type="protein sequence ID" value="KAF7550223.1"/>
    <property type="molecule type" value="Genomic_DNA"/>
</dbReference>
<name>A0A9P5H6B8_9HYPO</name>
<dbReference type="PANTHER" id="PTHR42812">
    <property type="entry name" value="BETA-XYLOSIDASE"/>
    <property type="match status" value="1"/>
</dbReference>
<dbReference type="Pfam" id="PF17851">
    <property type="entry name" value="GH43_C2"/>
    <property type="match status" value="1"/>
</dbReference>
<evidence type="ECO:0000256" key="1">
    <source>
        <dbReference type="ARBA" id="ARBA00009865"/>
    </source>
</evidence>
<evidence type="ECO:0000256" key="3">
    <source>
        <dbReference type="ARBA" id="ARBA00023295"/>
    </source>
</evidence>
<dbReference type="PANTHER" id="PTHR42812:SF16">
    <property type="entry name" value="HYDROLASE, PUTATIVE (AFU_ORTHOLOGUE AFUA_7G06110)-RELATED"/>
    <property type="match status" value="1"/>
</dbReference>
<dbReference type="GO" id="GO:0004553">
    <property type="term" value="F:hydrolase activity, hydrolyzing O-glycosyl compounds"/>
    <property type="evidence" value="ECO:0007669"/>
    <property type="project" value="InterPro"/>
</dbReference>
<sequence>MATKEAFVNPIIPGFNPDPSICRVGEDFFLVTSSFEYFPGIPIYHSKDLLDWKLIGHLFFDDDGKVYFSAVNQIRDPEIPKHGLGLATFTTEIDLKTGNCLGPVKWNRISTSGIGIAEGPHIFKKDGYYYLTTAEGGTDEGHQQWIHRSTVGPFGPWEGPEKDANPILFNDIDLQVRNTGHLDFIETVDGRWWAVFLGVRPQGDKAQFKSQLGRETFLAPVQWIDGWPIVNGRKNISLEIEAPGMRQLAHPQSWRDTFEGPELQLGWYHLRTPLKKAYAFDPHQSSLLLYGGAYSIWDSECSSMLLQKQVHFSLDWRVEINFLPTYVEEEAGTAIWWSQFAYASIGIRKKSSSEGREVICRYLDENNEFQVRTS</sequence>
<dbReference type="AlphaFoldDB" id="A0A9P5H6B8"/>
<evidence type="ECO:0000313" key="6">
    <source>
        <dbReference type="EMBL" id="KAF7550223.1"/>
    </source>
</evidence>
<comment type="similarity">
    <text evidence="1 4">Belongs to the glycosyl hydrolase 43 family.</text>
</comment>
<dbReference type="InterPro" id="IPR041542">
    <property type="entry name" value="GH43_C2"/>
</dbReference>
<dbReference type="InterPro" id="IPR023296">
    <property type="entry name" value="Glyco_hydro_beta-prop_sf"/>
</dbReference>
<organism evidence="6 7">
    <name type="scientific">Cylindrodendrum hubeiense</name>
    <dbReference type="NCBI Taxonomy" id="595255"/>
    <lineage>
        <taxon>Eukaryota</taxon>
        <taxon>Fungi</taxon>
        <taxon>Dikarya</taxon>
        <taxon>Ascomycota</taxon>
        <taxon>Pezizomycotina</taxon>
        <taxon>Sordariomycetes</taxon>
        <taxon>Hypocreomycetidae</taxon>
        <taxon>Hypocreales</taxon>
        <taxon>Nectriaceae</taxon>
        <taxon>Cylindrodendrum</taxon>
    </lineage>
</organism>
<dbReference type="InterPro" id="IPR051795">
    <property type="entry name" value="Glycosyl_Hydrlase_43"/>
</dbReference>
<gene>
    <name evidence="6" type="ORF">G7Z17_g5857</name>
</gene>
<evidence type="ECO:0000256" key="4">
    <source>
        <dbReference type="RuleBase" id="RU361187"/>
    </source>
</evidence>
<dbReference type="InterPro" id="IPR006710">
    <property type="entry name" value="Glyco_hydro_43"/>
</dbReference>
<dbReference type="SUPFAM" id="SSF49899">
    <property type="entry name" value="Concanavalin A-like lectins/glucanases"/>
    <property type="match status" value="1"/>
</dbReference>
<feature type="domain" description="Beta-xylosidase C-terminal Concanavalin A-like" evidence="5">
    <location>
        <begin position="255"/>
        <end position="367"/>
    </location>
</feature>
<dbReference type="OrthoDB" id="2139957at2759"/>
<evidence type="ECO:0000256" key="2">
    <source>
        <dbReference type="ARBA" id="ARBA00022801"/>
    </source>
</evidence>
<accession>A0A9P5H6B8</accession>
<dbReference type="Gene3D" id="2.115.10.20">
    <property type="entry name" value="Glycosyl hydrolase domain, family 43"/>
    <property type="match status" value="2"/>
</dbReference>
<reference evidence="6" key="1">
    <citation type="submission" date="2020-03" db="EMBL/GenBank/DDBJ databases">
        <title>Draft Genome Sequence of Cylindrodendrum hubeiense.</title>
        <authorList>
            <person name="Buettner E."/>
            <person name="Kellner H."/>
        </authorList>
    </citation>
    <scope>NUCLEOTIDE SEQUENCE</scope>
    <source>
        <strain evidence="6">IHI 201604</strain>
    </source>
</reference>
<dbReference type="Gene3D" id="2.60.120.200">
    <property type="match status" value="1"/>
</dbReference>
<keyword evidence="2 4" id="KW-0378">Hydrolase</keyword>
<dbReference type="InterPro" id="IPR013320">
    <property type="entry name" value="ConA-like_dom_sf"/>
</dbReference>
<keyword evidence="7" id="KW-1185">Reference proteome</keyword>
<protein>
    <recommendedName>
        <fullName evidence="5">Beta-xylosidase C-terminal Concanavalin A-like domain-containing protein</fullName>
    </recommendedName>
</protein>
<dbReference type="Proteomes" id="UP000722485">
    <property type="component" value="Unassembled WGS sequence"/>
</dbReference>
<dbReference type="GO" id="GO:0005975">
    <property type="term" value="P:carbohydrate metabolic process"/>
    <property type="evidence" value="ECO:0007669"/>
    <property type="project" value="InterPro"/>
</dbReference>
<evidence type="ECO:0000313" key="7">
    <source>
        <dbReference type="Proteomes" id="UP000722485"/>
    </source>
</evidence>